<gene>
    <name evidence="2" type="ORF">RRG08_007005</name>
</gene>
<organism evidence="2 3">
    <name type="scientific">Elysia crispata</name>
    <name type="common">lettuce slug</name>
    <dbReference type="NCBI Taxonomy" id="231223"/>
    <lineage>
        <taxon>Eukaryota</taxon>
        <taxon>Metazoa</taxon>
        <taxon>Spiralia</taxon>
        <taxon>Lophotrochozoa</taxon>
        <taxon>Mollusca</taxon>
        <taxon>Gastropoda</taxon>
        <taxon>Heterobranchia</taxon>
        <taxon>Euthyneura</taxon>
        <taxon>Panpulmonata</taxon>
        <taxon>Sacoglossa</taxon>
        <taxon>Placobranchoidea</taxon>
        <taxon>Plakobranchidae</taxon>
        <taxon>Elysia</taxon>
    </lineage>
</organism>
<name>A0AAE0XVP7_9GAST</name>
<proteinExistence type="predicted"/>
<comment type="caution">
    <text evidence="2">The sequence shown here is derived from an EMBL/GenBank/DDBJ whole genome shotgun (WGS) entry which is preliminary data.</text>
</comment>
<sequence>MLEENTNQPLNDVRGKHQPTIERSMLEENTNQPLSDVRGKHQPSTERQRQGKKMRRGSRAGIESEPT</sequence>
<evidence type="ECO:0000313" key="3">
    <source>
        <dbReference type="Proteomes" id="UP001283361"/>
    </source>
</evidence>
<feature type="compositionally biased region" description="Basic and acidic residues" evidence="1">
    <location>
        <begin position="37"/>
        <end position="49"/>
    </location>
</feature>
<evidence type="ECO:0000256" key="1">
    <source>
        <dbReference type="SAM" id="MobiDB-lite"/>
    </source>
</evidence>
<dbReference type="EMBL" id="JAWDGP010007441">
    <property type="protein sequence ID" value="KAK3718409.1"/>
    <property type="molecule type" value="Genomic_DNA"/>
</dbReference>
<accession>A0AAE0XVP7</accession>
<feature type="region of interest" description="Disordered" evidence="1">
    <location>
        <begin position="1"/>
        <end position="67"/>
    </location>
</feature>
<dbReference type="AlphaFoldDB" id="A0AAE0XVP7"/>
<evidence type="ECO:0000313" key="2">
    <source>
        <dbReference type="EMBL" id="KAK3718409.1"/>
    </source>
</evidence>
<reference evidence="2" key="1">
    <citation type="journal article" date="2023" name="G3 (Bethesda)">
        <title>A reference genome for the long-term kleptoplast-retaining sea slug Elysia crispata morphotype clarki.</title>
        <authorList>
            <person name="Eastman K.E."/>
            <person name="Pendleton A.L."/>
            <person name="Shaikh M.A."/>
            <person name="Suttiyut T."/>
            <person name="Ogas R."/>
            <person name="Tomko P."/>
            <person name="Gavelis G."/>
            <person name="Widhalm J.R."/>
            <person name="Wisecaver J.H."/>
        </authorList>
    </citation>
    <scope>NUCLEOTIDE SEQUENCE</scope>
    <source>
        <strain evidence="2">ECLA1</strain>
    </source>
</reference>
<dbReference type="Proteomes" id="UP001283361">
    <property type="component" value="Unassembled WGS sequence"/>
</dbReference>
<protein>
    <submittedName>
        <fullName evidence="2">Uncharacterized protein</fullName>
    </submittedName>
</protein>
<keyword evidence="3" id="KW-1185">Reference proteome</keyword>
<feature type="compositionally biased region" description="Polar residues" evidence="1">
    <location>
        <begin position="1"/>
        <end position="10"/>
    </location>
</feature>